<dbReference type="OrthoDB" id="7699053at2759"/>
<dbReference type="Proteomes" id="UP000279307">
    <property type="component" value="Chromosome 4"/>
</dbReference>
<feature type="transmembrane region" description="Helical" evidence="10">
    <location>
        <begin position="7"/>
        <end position="23"/>
    </location>
</feature>
<keyword evidence="5 10" id="KW-0552">Olfaction</keyword>
<dbReference type="PANTHER" id="PTHR21137">
    <property type="entry name" value="ODORANT RECEPTOR"/>
    <property type="match status" value="1"/>
</dbReference>
<feature type="transmembrane region" description="Helical" evidence="10">
    <location>
        <begin position="61"/>
        <end position="84"/>
    </location>
</feature>
<keyword evidence="2" id="KW-1003">Cell membrane</keyword>
<gene>
    <name evidence="12" type="ORF">DMN91_004430</name>
    <name evidence="11" type="ORF">X777_08797</name>
</gene>
<dbReference type="EMBL" id="QOIP01000004">
    <property type="protein sequence ID" value="RLU24220.1"/>
    <property type="molecule type" value="Genomic_DNA"/>
</dbReference>
<evidence type="ECO:0000313" key="12">
    <source>
        <dbReference type="EMBL" id="RLU24220.1"/>
    </source>
</evidence>
<dbReference type="GO" id="GO:0005886">
    <property type="term" value="C:plasma membrane"/>
    <property type="evidence" value="ECO:0007669"/>
    <property type="project" value="UniProtKB-SubCell"/>
</dbReference>
<keyword evidence="4 10" id="KW-0812">Transmembrane</keyword>
<evidence type="ECO:0000256" key="2">
    <source>
        <dbReference type="ARBA" id="ARBA00022475"/>
    </source>
</evidence>
<feature type="transmembrane region" description="Helical" evidence="10">
    <location>
        <begin position="175"/>
        <end position="202"/>
    </location>
</feature>
<evidence type="ECO:0000256" key="7">
    <source>
        <dbReference type="ARBA" id="ARBA00023136"/>
    </source>
</evidence>
<dbReference type="GO" id="GO:0007165">
    <property type="term" value="P:signal transduction"/>
    <property type="evidence" value="ECO:0007669"/>
    <property type="project" value="UniProtKB-KW"/>
</dbReference>
<keyword evidence="3 10" id="KW-0716">Sensory transduction</keyword>
<feature type="transmembrane region" description="Helical" evidence="10">
    <location>
        <begin position="29"/>
        <end position="49"/>
    </location>
</feature>
<feature type="transmembrane region" description="Helical" evidence="10">
    <location>
        <begin position="361"/>
        <end position="389"/>
    </location>
</feature>
<accession>A0A026W9D5</accession>
<evidence type="ECO:0000256" key="9">
    <source>
        <dbReference type="ARBA" id="ARBA00023224"/>
    </source>
</evidence>
<dbReference type="GO" id="GO:0004984">
    <property type="term" value="F:olfactory receptor activity"/>
    <property type="evidence" value="ECO:0007669"/>
    <property type="project" value="InterPro"/>
</dbReference>
<dbReference type="Proteomes" id="UP000053097">
    <property type="component" value="Unassembled WGS sequence"/>
</dbReference>
<sequence>MKINYKNQFFLNWLLLLPFGLWPDKETKFTYLQATLFCCLMMSSIIFQLSRLFTAECSFDLIVRILSSTTFFATLTVPTILFWIHSKTMKYLLYKVEHMYDELHDRNEITICEKYRYIARRFTIIVVILLMCAMTFATVLLYWPFAFDILIPKNESYTIRTMEIVSKFFVVSKKYYFLVMVHLCSAASAGVIVLSAIGTMLISHFMHACGMFEIASYRIEQAMAVELLHIFNIRNEIIIYRKIICAIDIQRQAMEFTTFIVTNIETSIFFSTITTVLCISFNLFRIFQIESFRDQIEEALAHLSVVTVVLGLMFLTNTIGQEVTDHSNNVYVITYSVLWYLAPLRIQKLILFVLQRSNKIFILNVGGLFSASLECFATLISASISYFTFMYSMQ</sequence>
<evidence type="ECO:0000256" key="1">
    <source>
        <dbReference type="ARBA" id="ARBA00004651"/>
    </source>
</evidence>
<keyword evidence="9 10" id="KW-0807">Transducer</keyword>
<feature type="transmembrane region" description="Helical" evidence="10">
    <location>
        <begin position="299"/>
        <end position="320"/>
    </location>
</feature>
<feature type="transmembrane region" description="Helical" evidence="10">
    <location>
        <begin position="122"/>
        <end position="143"/>
    </location>
</feature>
<evidence type="ECO:0000256" key="4">
    <source>
        <dbReference type="ARBA" id="ARBA00022692"/>
    </source>
</evidence>
<keyword evidence="6 10" id="KW-1133">Transmembrane helix</keyword>
<evidence type="ECO:0000313" key="13">
    <source>
        <dbReference type="Proteomes" id="UP000053097"/>
    </source>
</evidence>
<organism evidence="11 13">
    <name type="scientific">Ooceraea biroi</name>
    <name type="common">Clonal raider ant</name>
    <name type="synonym">Cerapachys biroi</name>
    <dbReference type="NCBI Taxonomy" id="2015173"/>
    <lineage>
        <taxon>Eukaryota</taxon>
        <taxon>Metazoa</taxon>
        <taxon>Ecdysozoa</taxon>
        <taxon>Arthropoda</taxon>
        <taxon>Hexapoda</taxon>
        <taxon>Insecta</taxon>
        <taxon>Pterygota</taxon>
        <taxon>Neoptera</taxon>
        <taxon>Endopterygota</taxon>
        <taxon>Hymenoptera</taxon>
        <taxon>Apocrita</taxon>
        <taxon>Aculeata</taxon>
        <taxon>Formicoidea</taxon>
        <taxon>Formicidae</taxon>
        <taxon>Dorylinae</taxon>
        <taxon>Ooceraea</taxon>
    </lineage>
</organism>
<reference evidence="11 13" key="1">
    <citation type="journal article" date="2014" name="Curr. Biol.">
        <title>The genome of the clonal raider ant Cerapachys biroi.</title>
        <authorList>
            <person name="Oxley P.R."/>
            <person name="Ji L."/>
            <person name="Fetter-Pruneda I."/>
            <person name="McKenzie S.K."/>
            <person name="Li C."/>
            <person name="Hu H."/>
            <person name="Zhang G."/>
            <person name="Kronauer D.J."/>
        </authorList>
    </citation>
    <scope>NUCLEOTIDE SEQUENCE [LARGE SCALE GENOMIC DNA]</scope>
</reference>
<reference evidence="12" key="3">
    <citation type="submission" date="2018-07" db="EMBL/GenBank/DDBJ databases">
        <authorList>
            <person name="Mckenzie S.K."/>
            <person name="Kronauer D.J.C."/>
        </authorList>
    </citation>
    <scope>NUCLEOTIDE SEQUENCE</scope>
    <source>
        <strain evidence="12">Clonal line C1</strain>
    </source>
</reference>
<evidence type="ECO:0000313" key="11">
    <source>
        <dbReference type="EMBL" id="EZA51614.1"/>
    </source>
</evidence>
<comment type="caution">
    <text evidence="10">Lacks conserved residue(s) required for the propagation of feature annotation.</text>
</comment>
<comment type="similarity">
    <text evidence="10">Belongs to the insect chemoreceptor superfamily. Heteromeric odorant receptor channel (TC 1.A.69) family.</text>
</comment>
<evidence type="ECO:0000256" key="5">
    <source>
        <dbReference type="ARBA" id="ARBA00022725"/>
    </source>
</evidence>
<dbReference type="GO" id="GO:0005549">
    <property type="term" value="F:odorant binding"/>
    <property type="evidence" value="ECO:0007669"/>
    <property type="project" value="InterPro"/>
</dbReference>
<dbReference type="PANTHER" id="PTHR21137:SF35">
    <property type="entry name" value="ODORANT RECEPTOR 19A-RELATED"/>
    <property type="match status" value="1"/>
</dbReference>
<name>A0A026W9D5_OOCBI</name>
<feature type="transmembrane region" description="Helical" evidence="10">
    <location>
        <begin position="268"/>
        <end position="287"/>
    </location>
</feature>
<proteinExistence type="inferred from homology"/>
<keyword evidence="8 10" id="KW-0675">Receptor</keyword>
<dbReference type="EMBL" id="KK107373">
    <property type="protein sequence ID" value="EZA51614.1"/>
    <property type="molecule type" value="Genomic_DNA"/>
</dbReference>
<comment type="subcellular location">
    <subcellularLocation>
        <location evidence="1 10">Cell membrane</location>
        <topology evidence="1 10">Multi-pass membrane protein</topology>
    </subcellularLocation>
</comment>
<feature type="transmembrane region" description="Helical" evidence="10">
    <location>
        <begin position="332"/>
        <end position="354"/>
    </location>
</feature>
<evidence type="ECO:0000256" key="3">
    <source>
        <dbReference type="ARBA" id="ARBA00022606"/>
    </source>
</evidence>
<dbReference type="Pfam" id="PF02949">
    <property type="entry name" value="7tm_6"/>
    <property type="match status" value="1"/>
</dbReference>
<keyword evidence="13" id="KW-1185">Reference proteome</keyword>
<reference evidence="12 14" key="2">
    <citation type="journal article" date="2018" name="Genome Res.">
        <title>The genomic architecture and molecular evolution of ant odorant receptors.</title>
        <authorList>
            <person name="McKenzie S.K."/>
            <person name="Kronauer D.J.C."/>
        </authorList>
    </citation>
    <scope>NUCLEOTIDE SEQUENCE [LARGE SCALE GENOMIC DNA]</scope>
    <source>
        <strain evidence="12">Clonal line C1</strain>
    </source>
</reference>
<evidence type="ECO:0000256" key="6">
    <source>
        <dbReference type="ARBA" id="ARBA00022989"/>
    </source>
</evidence>
<protein>
    <recommendedName>
        <fullName evidence="10">Odorant receptor</fullName>
    </recommendedName>
</protein>
<keyword evidence="7 10" id="KW-0472">Membrane</keyword>
<dbReference type="AlphaFoldDB" id="A0A026W9D5"/>
<evidence type="ECO:0000256" key="8">
    <source>
        <dbReference type="ARBA" id="ARBA00023170"/>
    </source>
</evidence>
<evidence type="ECO:0000256" key="10">
    <source>
        <dbReference type="RuleBase" id="RU351113"/>
    </source>
</evidence>
<evidence type="ECO:0000313" key="14">
    <source>
        <dbReference type="Proteomes" id="UP000279307"/>
    </source>
</evidence>
<dbReference type="InterPro" id="IPR004117">
    <property type="entry name" value="7tm6_olfct_rcpt"/>
</dbReference>